<name>A0A7Y5ASI7_9GAMM</name>
<comment type="caution">
    <text evidence="2">The sequence shown here is derived from an EMBL/GenBank/DDBJ whole genome shotgun (WGS) entry which is preliminary data.</text>
</comment>
<dbReference type="Proteomes" id="UP000523161">
    <property type="component" value="Unassembled WGS sequence"/>
</dbReference>
<dbReference type="EMBL" id="JABSOD010000010">
    <property type="protein sequence ID" value="NRQ43146.1"/>
    <property type="molecule type" value="Genomic_DNA"/>
</dbReference>
<protein>
    <submittedName>
        <fullName evidence="2">Uncharacterized protein</fullName>
    </submittedName>
</protein>
<evidence type="ECO:0000256" key="1">
    <source>
        <dbReference type="SAM" id="Phobius"/>
    </source>
</evidence>
<reference evidence="2 3" key="1">
    <citation type="submission" date="2020-06" db="EMBL/GenBank/DDBJ databases">
        <title>Rheinheimera sp. nov., a marine bacterium isolated from coastal.</title>
        <authorList>
            <person name="Yu Q."/>
            <person name="Qi Y."/>
            <person name="Pu J."/>
        </authorList>
    </citation>
    <scope>NUCLEOTIDE SEQUENCE [LARGE SCALE GENOMIC DNA]</scope>
    <source>
        <strain evidence="2 3">YQF-2</strain>
    </source>
</reference>
<keyword evidence="3" id="KW-1185">Reference proteome</keyword>
<gene>
    <name evidence="2" type="ORF">HRH59_11390</name>
</gene>
<proteinExistence type="predicted"/>
<accession>A0A7Y5ASI7</accession>
<evidence type="ECO:0000313" key="2">
    <source>
        <dbReference type="EMBL" id="NRQ43146.1"/>
    </source>
</evidence>
<dbReference type="AlphaFoldDB" id="A0A7Y5ASI7"/>
<feature type="transmembrane region" description="Helical" evidence="1">
    <location>
        <begin position="7"/>
        <end position="27"/>
    </location>
</feature>
<evidence type="ECO:0000313" key="3">
    <source>
        <dbReference type="Proteomes" id="UP000523161"/>
    </source>
</evidence>
<organism evidence="2 3">
    <name type="scientific">Rheinheimera lutimaris</name>
    <dbReference type="NCBI Taxonomy" id="2740584"/>
    <lineage>
        <taxon>Bacteria</taxon>
        <taxon>Pseudomonadati</taxon>
        <taxon>Pseudomonadota</taxon>
        <taxon>Gammaproteobacteria</taxon>
        <taxon>Chromatiales</taxon>
        <taxon>Chromatiaceae</taxon>
        <taxon>Rheinheimera</taxon>
    </lineage>
</organism>
<keyword evidence="1" id="KW-1133">Transmembrane helix</keyword>
<keyword evidence="1" id="KW-0472">Membrane</keyword>
<dbReference type="RefSeq" id="WP_173501391.1">
    <property type="nucleotide sequence ID" value="NZ_JABSOD010000010.1"/>
</dbReference>
<sequence length="154" mass="17291">MSAMKAVVIRIVLGVVALWVVVELLSWSESGKKTSVGFYLPYELFYYTEGNETEATATKFEVHARPTSALRAEGLRDCIVQLSKQHYRALSQQAPHSDNADVRYLLVAVYWDKLTRQPVCDTGYDNVTLVEQKAASSFEQANKVLMSKLVATRL</sequence>
<keyword evidence="1" id="KW-0812">Transmembrane</keyword>